<dbReference type="PANTHER" id="PTHR42698:SF1">
    <property type="entry name" value="GTPASE ERA, MITOCHONDRIAL"/>
    <property type="match status" value="1"/>
</dbReference>
<evidence type="ECO:0000313" key="3">
    <source>
        <dbReference type="EMBL" id="MFB9837205.1"/>
    </source>
</evidence>
<proteinExistence type="predicted"/>
<evidence type="ECO:0000256" key="1">
    <source>
        <dbReference type="SAM" id="MobiDB-lite"/>
    </source>
</evidence>
<reference evidence="3 4" key="1">
    <citation type="submission" date="2024-09" db="EMBL/GenBank/DDBJ databases">
        <authorList>
            <person name="Sun Q."/>
            <person name="Mori K."/>
        </authorList>
    </citation>
    <scope>NUCLEOTIDE SEQUENCE [LARGE SCALE GENOMIC DNA]</scope>
    <source>
        <strain evidence="3 4">TBRC 0563</strain>
    </source>
</reference>
<protein>
    <submittedName>
        <fullName evidence="3">ABC transporter</fullName>
    </submittedName>
</protein>
<feature type="region of interest" description="Disordered" evidence="1">
    <location>
        <begin position="1"/>
        <end position="25"/>
    </location>
</feature>
<sequence length="560" mass="60751">MTATTPPVSSLEETQTPPPPETSGLSVRLDVLDRLVALGEGRVDQSLMDDAAALLARAGERLRLSGEHTVVALAGGTGSGKSSLFNAVCGLELSPTGLRRPMTSSAHACVWGLGGAGPLLDWLDIESRHRYARASALDGDGQVGSLQGLVLLDLPDHDSIRAAHLAEVDKYVSVADLIVWVLDPQKYADFAVHRRYFEQLSGHTGVTLIILNQIDRLEPEEVTECVKDLRRLLEAEGMGGPTILTTSAKAGTGVEGFREVLADAVAARQARLDRLVADIDRLIQRFEGQYGATDPPEKVDDRRAAALAEALADAAGVPAVAESMESAYSLRAHDYVGWPIGRLATRMHSDPLRRMRLGELRQELRAAFTTPVNAQQAHVDNALQEVTEGVVEDLPPSWQRSVREAGRSKAEQLPESLGNALRDVVPAFNQIPAWWWFVRAWQYLLIAASVLGVVWLGGIVAYGVLKLGHAPLTVLGDTGVIPYVCLLIVCTLGLGAFTSSAVRNLIALSSVRHSERLEERMREGINTSARTLVLEPIERELAVYKNFREELFTAIGSFTH</sequence>
<comment type="caution">
    <text evidence="3">The sequence shown here is derived from an EMBL/GenBank/DDBJ whole genome shotgun (WGS) entry which is preliminary data.</text>
</comment>
<accession>A0ABV5YQ73</accession>
<name>A0ABV5YQ73_9ACTN</name>
<dbReference type="PANTHER" id="PTHR42698">
    <property type="entry name" value="GTPASE ERA"/>
    <property type="match status" value="1"/>
</dbReference>
<keyword evidence="2" id="KW-0812">Transmembrane</keyword>
<feature type="transmembrane region" description="Helical" evidence="2">
    <location>
        <begin position="480"/>
        <end position="502"/>
    </location>
</feature>
<feature type="transmembrane region" description="Helical" evidence="2">
    <location>
        <begin position="443"/>
        <end position="465"/>
    </location>
</feature>
<gene>
    <name evidence="3" type="ORF">ACFFNX_34035</name>
</gene>
<keyword evidence="2" id="KW-0472">Membrane</keyword>
<dbReference type="RefSeq" id="WP_378209986.1">
    <property type="nucleotide sequence ID" value="NZ_JBHLZP010000353.1"/>
</dbReference>
<dbReference type="Proteomes" id="UP001589627">
    <property type="component" value="Unassembled WGS sequence"/>
</dbReference>
<evidence type="ECO:0000313" key="4">
    <source>
        <dbReference type="Proteomes" id="UP001589627"/>
    </source>
</evidence>
<evidence type="ECO:0000256" key="2">
    <source>
        <dbReference type="SAM" id="Phobius"/>
    </source>
</evidence>
<dbReference type="SUPFAM" id="SSF52540">
    <property type="entry name" value="P-loop containing nucleoside triphosphate hydrolases"/>
    <property type="match status" value="1"/>
</dbReference>
<dbReference type="Gene3D" id="3.40.50.300">
    <property type="entry name" value="P-loop containing nucleotide triphosphate hydrolases"/>
    <property type="match status" value="1"/>
</dbReference>
<dbReference type="EMBL" id="JBHLZP010000353">
    <property type="protein sequence ID" value="MFB9837205.1"/>
    <property type="molecule type" value="Genomic_DNA"/>
</dbReference>
<organism evidence="3 4">
    <name type="scientific">Actinoallomurus acaciae</name>
    <dbReference type="NCBI Taxonomy" id="502577"/>
    <lineage>
        <taxon>Bacteria</taxon>
        <taxon>Bacillati</taxon>
        <taxon>Actinomycetota</taxon>
        <taxon>Actinomycetes</taxon>
        <taxon>Streptosporangiales</taxon>
        <taxon>Thermomonosporaceae</taxon>
        <taxon>Actinoallomurus</taxon>
    </lineage>
</organism>
<keyword evidence="4" id="KW-1185">Reference proteome</keyword>
<dbReference type="InterPro" id="IPR027417">
    <property type="entry name" value="P-loop_NTPase"/>
</dbReference>
<keyword evidence="2" id="KW-1133">Transmembrane helix</keyword>
<dbReference type="InterPro" id="IPR005662">
    <property type="entry name" value="GTPase_Era-like"/>
</dbReference>